<evidence type="ECO:0000256" key="2">
    <source>
        <dbReference type="SAM" id="Phobius"/>
    </source>
</evidence>
<reference evidence="3" key="2">
    <citation type="journal article" date="2021" name="PeerJ">
        <title>Extensive microbial diversity within the chicken gut microbiome revealed by metagenomics and culture.</title>
        <authorList>
            <person name="Gilroy R."/>
            <person name="Ravi A."/>
            <person name="Getino M."/>
            <person name="Pursley I."/>
            <person name="Horton D.L."/>
            <person name="Alikhan N.F."/>
            <person name="Baker D."/>
            <person name="Gharbi K."/>
            <person name="Hall N."/>
            <person name="Watson M."/>
            <person name="Adriaenssens E.M."/>
            <person name="Foster-Nyarko E."/>
            <person name="Jarju S."/>
            <person name="Secka A."/>
            <person name="Antonio M."/>
            <person name="Oren A."/>
            <person name="Chaudhuri R.R."/>
            <person name="La Ragione R."/>
            <person name="Hildebrand F."/>
            <person name="Pallen M.J."/>
        </authorList>
    </citation>
    <scope>NUCLEOTIDE SEQUENCE</scope>
    <source>
        <strain evidence="3">ChiBcec15-4380</strain>
    </source>
</reference>
<keyword evidence="2" id="KW-1133">Transmembrane helix</keyword>
<organism evidence="3 4">
    <name type="scientific">Candidatus Avoscillospira avicola</name>
    <dbReference type="NCBI Taxonomy" id="2840706"/>
    <lineage>
        <taxon>Bacteria</taxon>
        <taxon>Bacillati</taxon>
        <taxon>Bacillota</taxon>
        <taxon>Clostridia</taxon>
        <taxon>Eubacteriales</taxon>
        <taxon>Oscillospiraceae</taxon>
        <taxon>Oscillospiraceae incertae sedis</taxon>
        <taxon>Candidatus Avoscillospira</taxon>
    </lineage>
</organism>
<dbReference type="Proteomes" id="UP000824239">
    <property type="component" value="Unassembled WGS sequence"/>
</dbReference>
<dbReference type="AlphaFoldDB" id="A0A9D1IY66"/>
<feature type="region of interest" description="Disordered" evidence="1">
    <location>
        <begin position="257"/>
        <end position="293"/>
    </location>
</feature>
<feature type="transmembrane region" description="Helical" evidence="2">
    <location>
        <begin position="63"/>
        <end position="84"/>
    </location>
</feature>
<evidence type="ECO:0000256" key="1">
    <source>
        <dbReference type="SAM" id="MobiDB-lite"/>
    </source>
</evidence>
<comment type="caution">
    <text evidence="3">The sequence shown here is derived from an EMBL/GenBank/DDBJ whole genome shotgun (WGS) entry which is preliminary data.</text>
</comment>
<feature type="transmembrane region" description="Helical" evidence="2">
    <location>
        <begin position="28"/>
        <end position="57"/>
    </location>
</feature>
<protein>
    <submittedName>
        <fullName evidence="3">Uncharacterized protein</fullName>
    </submittedName>
</protein>
<feature type="transmembrane region" description="Helical" evidence="2">
    <location>
        <begin position="147"/>
        <end position="172"/>
    </location>
</feature>
<feature type="compositionally biased region" description="Pro residues" evidence="1">
    <location>
        <begin position="261"/>
        <end position="271"/>
    </location>
</feature>
<gene>
    <name evidence="3" type="ORF">IAA53_09815</name>
</gene>
<feature type="transmembrane region" description="Helical" evidence="2">
    <location>
        <begin position="114"/>
        <end position="135"/>
    </location>
</feature>
<name>A0A9D1IY66_9FIRM</name>
<feature type="transmembrane region" description="Helical" evidence="2">
    <location>
        <begin position="184"/>
        <end position="212"/>
    </location>
</feature>
<feature type="transmembrane region" description="Helical" evidence="2">
    <location>
        <begin position="218"/>
        <end position="236"/>
    </location>
</feature>
<keyword evidence="2" id="KW-0472">Membrane</keyword>
<reference evidence="3" key="1">
    <citation type="submission" date="2020-10" db="EMBL/GenBank/DDBJ databases">
        <authorList>
            <person name="Gilroy R."/>
        </authorList>
    </citation>
    <scope>NUCLEOTIDE SEQUENCE</scope>
    <source>
        <strain evidence="3">ChiBcec15-4380</strain>
    </source>
</reference>
<sequence length="305" mass="33344">MFFSLLRIRFWSLFSQGSRKGASTRRGILLAALYLYLIGCIGLMFYMLFSAICVPFAEMGLDWFYFTLAGLMGFAFSFVGTIFFSQSQLYEARDNQLLLSMPLRPRTILASRMVFLWLMDFAMNLPIWLTAALVYAQQIGLGGFQCLSLTLLALLLPCFSLALSTLAAWGVAKLTRRLGRFRTLMTMALSVAFLLAYLYCYSQIQAILLLLLQNVQLLAGWAMAVAPFYHLGLAGLGNPGSLLLRSAWCRCWRWAGSSPAPSSPSPSPPGRPAGGKSGAAPCGSTPSPGRCWGGSCGGWAAARRT</sequence>
<dbReference type="EMBL" id="DVHE01000076">
    <property type="protein sequence ID" value="HIR51548.1"/>
    <property type="molecule type" value="Genomic_DNA"/>
</dbReference>
<feature type="compositionally biased region" description="Low complexity" evidence="1">
    <location>
        <begin position="278"/>
        <end position="290"/>
    </location>
</feature>
<evidence type="ECO:0000313" key="3">
    <source>
        <dbReference type="EMBL" id="HIR51548.1"/>
    </source>
</evidence>
<evidence type="ECO:0000313" key="4">
    <source>
        <dbReference type="Proteomes" id="UP000824239"/>
    </source>
</evidence>
<keyword evidence="2" id="KW-0812">Transmembrane</keyword>
<accession>A0A9D1IY66</accession>
<proteinExistence type="predicted"/>